<evidence type="ECO:0008006" key="4">
    <source>
        <dbReference type="Google" id="ProtNLM"/>
    </source>
</evidence>
<keyword evidence="1" id="KW-1133">Transmembrane helix</keyword>
<evidence type="ECO:0000313" key="2">
    <source>
        <dbReference type="EMBL" id="KEQ00220.1"/>
    </source>
</evidence>
<dbReference type="EMBL" id="AVQL01000453">
    <property type="protein sequence ID" value="KEQ00220.1"/>
    <property type="molecule type" value="Genomic_DNA"/>
</dbReference>
<gene>
    <name evidence="2" type="ORF">SASC598J21_019210</name>
</gene>
<comment type="caution">
    <text evidence="2">The sequence shown here is derived from an EMBL/GenBank/DDBJ whole genome shotgun (WGS) entry which is preliminary data.</text>
</comment>
<dbReference type="Proteomes" id="UP000027644">
    <property type="component" value="Unassembled WGS sequence"/>
</dbReference>
<dbReference type="Pfam" id="PF11188">
    <property type="entry name" value="DUF2975"/>
    <property type="match status" value="1"/>
</dbReference>
<name>A0A074VCM4_9NEIS</name>
<dbReference type="AlphaFoldDB" id="A0A074VCM4"/>
<evidence type="ECO:0000256" key="1">
    <source>
        <dbReference type="SAM" id="Phobius"/>
    </source>
</evidence>
<keyword evidence="1" id="KW-0812">Transmembrane</keyword>
<reference evidence="2 3" key="1">
    <citation type="journal article" date="2014" name="PLoS Genet.">
        <title>Hidden diversity in honey bee gut symbionts detected by single-cell genomics.</title>
        <authorList>
            <person name="Engel P."/>
            <person name="Stepanauskas R."/>
            <person name="Moran N."/>
        </authorList>
    </citation>
    <scope>NUCLEOTIDE SEQUENCE [LARGE SCALE GENOMIC DNA]</scope>
    <source>
        <strain evidence="2 3">SCGC AB-598-J21</strain>
    </source>
</reference>
<protein>
    <recommendedName>
        <fullName evidence="4">DUF2975 domain-containing protein</fullName>
    </recommendedName>
</protein>
<feature type="transmembrane region" description="Helical" evidence="1">
    <location>
        <begin position="174"/>
        <end position="195"/>
    </location>
</feature>
<evidence type="ECO:0000313" key="3">
    <source>
        <dbReference type="Proteomes" id="UP000027644"/>
    </source>
</evidence>
<accession>A0A074VCM4</accession>
<sequence length="213" mass="24439">MILYAWFLYFYKKVLNMNTVRLETHSRLNRYCKLMSQLTLIPIFCIGIGMISPLLFYFFDIHNIGLNSGGYSFFITHSMGDGNADIDISRLSLWQAVSATLIDSIIIAILAYGFVQLRLLFLSYSKADYFSVRSANYCYAFGKALVIWEVLQLLSEPLLSFILTLNNHFPDRYISISFESSDLILLFPSISIMIIGQILKKACQIAEENKQFI</sequence>
<feature type="transmembrane region" description="Helical" evidence="1">
    <location>
        <begin position="38"/>
        <end position="59"/>
    </location>
</feature>
<keyword evidence="1" id="KW-0472">Membrane</keyword>
<feature type="transmembrane region" description="Helical" evidence="1">
    <location>
        <begin position="93"/>
        <end position="115"/>
    </location>
</feature>
<proteinExistence type="predicted"/>
<dbReference type="InterPro" id="IPR021354">
    <property type="entry name" value="DUF2975"/>
</dbReference>
<organism evidence="2 3">
    <name type="scientific">Snodgrassella alvi SCGC AB-598-J21</name>
    <dbReference type="NCBI Taxonomy" id="1385367"/>
    <lineage>
        <taxon>Bacteria</taxon>
        <taxon>Pseudomonadati</taxon>
        <taxon>Pseudomonadota</taxon>
        <taxon>Betaproteobacteria</taxon>
        <taxon>Neisseriales</taxon>
        <taxon>Neisseriaceae</taxon>
        <taxon>Snodgrassella</taxon>
    </lineage>
</organism>
<feature type="transmembrane region" description="Helical" evidence="1">
    <location>
        <begin position="136"/>
        <end position="154"/>
    </location>
</feature>